<dbReference type="PANTHER" id="PTHR48182:SF2">
    <property type="entry name" value="PROTEIN SERAC1"/>
    <property type="match status" value="1"/>
</dbReference>
<evidence type="ECO:0000313" key="8">
    <source>
        <dbReference type="Proteomes" id="UP000287144"/>
    </source>
</evidence>
<evidence type="ECO:0000256" key="2">
    <source>
        <dbReference type="ARBA" id="ARBA00004240"/>
    </source>
</evidence>
<evidence type="ECO:0000313" key="7">
    <source>
        <dbReference type="EMBL" id="RSL93145.1"/>
    </source>
</evidence>
<proteinExistence type="predicted"/>
<sequence>MSRLTKSGVTGINLSQCGLVFLATPHTGSALADWSNLTVAAAGIAAGVRPELVSYLQSFNPASVWDQSDFLQLTPRPPFRCFAEGRKKLIKGTYHHIVTQASASLDPKTPAVMLLDQDHSEVCKFKTEFGPYFSVISALNEVFSEITDKLEVEQGQDRRLTVVKGIAGIGKTELLMRFAAKYKHRRNIFFLKAHNSKRLEDALANICHSIGFDMIENPNVNRERWRETDPSEKLEIFVDWLGKDFNKDSLLILDDAEIFGSSSIQAALKYPAWHIVMSTRDSNLEEFDRESEDVRLAPLAAKDTVSLLQTLVNRLAEDDLKLFHQQDLQCLARAIHGHPLAAHNAIPFLLKHLGSYINPIEEFVRILDNGTRERRRVFFKFVAKGRTNRSLWDAFDGSLQLLNQEGDSENAVKFLQLLPYLRTDDDCIDFFLKTSKQDLLSQANISTHVALLRSDDLVVSTWLEILQDVSIFVSSGLRSFFTSSINAKERSMSFHMSVTV</sequence>
<accession>A0A428STL8</accession>
<evidence type="ECO:0000256" key="5">
    <source>
        <dbReference type="ARBA" id="ARBA00023128"/>
    </source>
</evidence>
<dbReference type="Proteomes" id="UP000287144">
    <property type="component" value="Unassembled WGS sequence"/>
</dbReference>
<evidence type="ECO:0000256" key="3">
    <source>
        <dbReference type="ARBA" id="ARBA00004370"/>
    </source>
</evidence>
<dbReference type="GO" id="GO:0005783">
    <property type="term" value="C:endoplasmic reticulum"/>
    <property type="evidence" value="ECO:0007669"/>
    <property type="project" value="UniProtKB-SubCell"/>
</dbReference>
<keyword evidence="8" id="KW-1185">Reference proteome</keyword>
<dbReference type="InterPro" id="IPR052374">
    <property type="entry name" value="SERAC1"/>
</dbReference>
<dbReference type="Gene3D" id="3.40.50.300">
    <property type="entry name" value="P-loop containing nucleotide triphosphate hydrolases"/>
    <property type="match status" value="1"/>
</dbReference>
<dbReference type="GO" id="GO:0016020">
    <property type="term" value="C:membrane"/>
    <property type="evidence" value="ECO:0007669"/>
    <property type="project" value="UniProtKB-SubCell"/>
</dbReference>
<keyword evidence="4" id="KW-0256">Endoplasmic reticulum</keyword>
<dbReference type="PANTHER" id="PTHR48182">
    <property type="entry name" value="PROTEIN SERAC1"/>
    <property type="match status" value="1"/>
</dbReference>
<evidence type="ECO:0000256" key="4">
    <source>
        <dbReference type="ARBA" id="ARBA00022824"/>
    </source>
</evidence>
<evidence type="ECO:0000256" key="6">
    <source>
        <dbReference type="ARBA" id="ARBA00023136"/>
    </source>
</evidence>
<comment type="subcellular location">
    <subcellularLocation>
        <location evidence="2">Endoplasmic reticulum</location>
    </subcellularLocation>
    <subcellularLocation>
        <location evidence="3">Membrane</location>
    </subcellularLocation>
    <subcellularLocation>
        <location evidence="1">Mitochondrion</location>
    </subcellularLocation>
</comment>
<dbReference type="SUPFAM" id="SSF52540">
    <property type="entry name" value="P-loop containing nucleoside triphosphate hydrolases"/>
    <property type="match status" value="1"/>
</dbReference>
<reference evidence="7 8" key="1">
    <citation type="submission" date="2017-06" db="EMBL/GenBank/DDBJ databases">
        <title>Comparative genomic analysis of Ambrosia Fusariam Clade fungi.</title>
        <authorList>
            <person name="Stajich J.E."/>
            <person name="Carrillo J."/>
            <person name="Kijimoto T."/>
            <person name="Eskalen A."/>
            <person name="O'Donnell K."/>
            <person name="Kasson M."/>
        </authorList>
    </citation>
    <scope>NUCLEOTIDE SEQUENCE [LARGE SCALE GENOMIC DNA]</scope>
    <source>
        <strain evidence="7 8">NRRL62579</strain>
    </source>
</reference>
<organism evidence="7 8">
    <name type="scientific">Fusarium oligoseptatum</name>
    <dbReference type="NCBI Taxonomy" id="2604345"/>
    <lineage>
        <taxon>Eukaryota</taxon>
        <taxon>Fungi</taxon>
        <taxon>Dikarya</taxon>
        <taxon>Ascomycota</taxon>
        <taxon>Pezizomycotina</taxon>
        <taxon>Sordariomycetes</taxon>
        <taxon>Hypocreomycetidae</taxon>
        <taxon>Hypocreales</taxon>
        <taxon>Nectriaceae</taxon>
        <taxon>Fusarium</taxon>
        <taxon>Fusarium solani species complex</taxon>
    </lineage>
</organism>
<evidence type="ECO:0000256" key="1">
    <source>
        <dbReference type="ARBA" id="ARBA00004173"/>
    </source>
</evidence>
<protein>
    <recommendedName>
        <fullName evidence="9">NB-ARC domain-containing protein</fullName>
    </recommendedName>
</protein>
<dbReference type="EMBL" id="NKCK01000189">
    <property type="protein sequence ID" value="RSL93145.1"/>
    <property type="molecule type" value="Genomic_DNA"/>
</dbReference>
<dbReference type="GO" id="GO:0005739">
    <property type="term" value="C:mitochondrion"/>
    <property type="evidence" value="ECO:0007669"/>
    <property type="project" value="UniProtKB-SubCell"/>
</dbReference>
<dbReference type="InterPro" id="IPR027417">
    <property type="entry name" value="P-loop_NTPase"/>
</dbReference>
<dbReference type="AlphaFoldDB" id="A0A428STL8"/>
<keyword evidence="6" id="KW-0472">Membrane</keyword>
<name>A0A428STL8_9HYPO</name>
<keyword evidence="5" id="KW-0496">Mitochondrion</keyword>
<evidence type="ECO:0008006" key="9">
    <source>
        <dbReference type="Google" id="ProtNLM"/>
    </source>
</evidence>
<comment type="caution">
    <text evidence="7">The sequence shown here is derived from an EMBL/GenBank/DDBJ whole genome shotgun (WGS) entry which is preliminary data.</text>
</comment>
<gene>
    <name evidence="7" type="ORF">CEP52_013418</name>
</gene>